<dbReference type="EMBL" id="CP036455">
    <property type="protein sequence ID" value="QBI53711.1"/>
    <property type="molecule type" value="Genomic_DNA"/>
</dbReference>
<dbReference type="PANTHER" id="PTHR40446:SF2">
    <property type="entry name" value="N-ACETYLGLUCOSAMINE-1-PHOSPHODIESTER ALPHA-N-ACETYLGLUCOSAMINIDASE"/>
    <property type="match status" value="1"/>
</dbReference>
<accession>A0A4P6Q392</accession>
<dbReference type="Pfam" id="PF09992">
    <property type="entry name" value="NAGPA"/>
    <property type="match status" value="1"/>
</dbReference>
<feature type="signal peptide" evidence="1">
    <location>
        <begin position="1"/>
        <end position="25"/>
    </location>
</feature>
<dbReference type="AlphaFoldDB" id="A0A4P6Q392"/>
<organism evidence="3 4">
    <name type="scientific">Streptomonospora litoralis</name>
    <dbReference type="NCBI Taxonomy" id="2498135"/>
    <lineage>
        <taxon>Bacteria</taxon>
        <taxon>Bacillati</taxon>
        <taxon>Actinomycetota</taxon>
        <taxon>Actinomycetes</taxon>
        <taxon>Streptosporangiales</taxon>
        <taxon>Nocardiopsidaceae</taxon>
        <taxon>Streptomonospora</taxon>
    </lineage>
</organism>
<dbReference type="Proteomes" id="UP000292235">
    <property type="component" value="Chromosome"/>
</dbReference>
<keyword evidence="1" id="KW-0732">Signal</keyword>
<gene>
    <name evidence="3" type="ORF">EKD16_09615</name>
</gene>
<evidence type="ECO:0000259" key="2">
    <source>
        <dbReference type="Pfam" id="PF09992"/>
    </source>
</evidence>
<feature type="chain" id="PRO_5020259458" description="Phosphodiester glycosidase domain-containing protein" evidence="1">
    <location>
        <begin position="26"/>
        <end position="714"/>
    </location>
</feature>
<evidence type="ECO:0000256" key="1">
    <source>
        <dbReference type="SAM" id="SignalP"/>
    </source>
</evidence>
<feature type="domain" description="Phosphodiester glycosidase" evidence="2">
    <location>
        <begin position="255"/>
        <end position="366"/>
    </location>
</feature>
<proteinExistence type="predicted"/>
<keyword evidence="4" id="KW-1185">Reference proteome</keyword>
<reference evidence="3 4" key="1">
    <citation type="submission" date="2019-02" db="EMBL/GenBank/DDBJ databases">
        <authorList>
            <person name="Khodamoradi S."/>
            <person name="Hahnke R.L."/>
            <person name="Kaempfer P."/>
            <person name="Schumann P."/>
            <person name="Rohde M."/>
            <person name="Steinert M."/>
            <person name="Luzhetskyy A."/>
            <person name="Wink J."/>
            <person name="Ruckert C."/>
        </authorList>
    </citation>
    <scope>NUCLEOTIDE SEQUENCE [LARGE SCALE GENOMIC DNA]</scope>
    <source>
        <strain evidence="3 4">M2</strain>
    </source>
</reference>
<dbReference type="InterPro" id="IPR018711">
    <property type="entry name" value="NAGPA"/>
</dbReference>
<evidence type="ECO:0000313" key="4">
    <source>
        <dbReference type="Proteomes" id="UP000292235"/>
    </source>
</evidence>
<name>A0A4P6Q392_9ACTN</name>
<dbReference type="KEGG" id="strr:EKD16_09615"/>
<sequence precursor="true">MFRRAAAAALALVPTLWLITPGAAAAGTAHTGREVPVAPGVALSSSRAAGDDGTRRFSMLSVDLDGPAAVSYLGGESLTDPAPLARLRAPGGTVAAVNGDFFDSGASGAPLGAAVRGGTLLKSPTAGHRHVAAIDPSGRGGIHRASFSGTADLPGADVAVDRLNSHRVPVDGTGVFTPAWGGHPRGRAAGSGPVTELVIGEQTVRSVRDSAGSGPIEPGTRVLLGRGAAAERLAEVPVGAAVALDYTLRAGGFRPRTAVGGRHVLLRDGEVTGADDGARHPRSAIGFSRTGRRMFLLVADGRAPGTRGATLQETAERLRRAGAHDALEFDGGGSATLLAREPGTERPVIRNRTGGPERAVPNGLAVHVPAGDGTARGVWVRPRLGARPERGSALSPRPDPHRVFSGLSRALTARAYDSAHGPAPESGLTWAAEGGTVDSGVFRAGAPGEARVTARTGGARGAAGMRVLPGPARLETEPDALAFAGASGGRRFVVDGVAPDGTRAPIEPADAAVSVEPDLAAVTRRGDGSLLVEPTAESGTGTVTVEAGGRSVAVPLRIGSRSVRLADFDDAASWRAETYRAASAEVAPAEGYSGRGLALDYDFTAQRRSRAAYAAAPAPLQVGGTAFGFSVRVRGDGGGALVALAVTDAEGRRHSCYGERVDWQGWRTAEIDVPEGVAHPVAVERVYLVETRSARQYRGRVVFDDLRAFAAPAG</sequence>
<dbReference type="PANTHER" id="PTHR40446">
    <property type="entry name" value="N-ACETYLGLUCOSAMINE-1-PHOSPHODIESTER ALPHA-N-ACETYLGLUCOSAMINIDASE"/>
    <property type="match status" value="1"/>
</dbReference>
<evidence type="ECO:0000313" key="3">
    <source>
        <dbReference type="EMBL" id="QBI53711.1"/>
    </source>
</evidence>
<protein>
    <recommendedName>
        <fullName evidence="2">Phosphodiester glycosidase domain-containing protein</fullName>
    </recommendedName>
</protein>